<sequence>MFRRKLTIPREFESDNLILLSSSTDHVCKMRKVREETEVIDQQNKILAGEIDHLKSKIDETYIAELSYKEIKAQRKAAGELNKRLEKQALELRNQLQMQKDLEDKCRSEETKKQRLITANRLFNSHIVELQNRLENIKNLEDEYKVLKATNKSMSQQQDVLQQRAEELRQRVNGQDQVEKKIKTKQTQNQALKQRLVALQHEIQHWTVKLKDKDNMTAQYTRLTNQHATYMGDFNYLESKVQEMKTYFGNVKHQLTKHNNFPAMRGIFPKAGGLHGDGEALLADFDDDILE</sequence>
<protein>
    <submittedName>
        <fullName evidence="2">Uncharacterized protein</fullName>
    </submittedName>
</protein>
<name>A0AAV1NK92_SCOSC</name>
<evidence type="ECO:0000313" key="3">
    <source>
        <dbReference type="Proteomes" id="UP001314229"/>
    </source>
</evidence>
<feature type="coiled-coil region" evidence="1">
    <location>
        <begin position="68"/>
        <end position="209"/>
    </location>
</feature>
<dbReference type="AlphaFoldDB" id="A0AAV1NK92"/>
<reference evidence="2 3" key="1">
    <citation type="submission" date="2024-01" db="EMBL/GenBank/DDBJ databases">
        <authorList>
            <person name="Alioto T."/>
            <person name="Alioto T."/>
            <person name="Gomez Garrido J."/>
        </authorList>
    </citation>
    <scope>NUCLEOTIDE SEQUENCE [LARGE SCALE GENOMIC DNA]</scope>
</reference>
<gene>
    <name evidence="2" type="ORF">FSCOSCO3_A007230</name>
</gene>
<proteinExistence type="predicted"/>
<accession>A0AAV1NK92</accession>
<keyword evidence="3" id="KW-1185">Reference proteome</keyword>
<comment type="caution">
    <text evidence="2">The sequence shown here is derived from an EMBL/GenBank/DDBJ whole genome shotgun (WGS) entry which is preliminary data.</text>
</comment>
<dbReference type="Proteomes" id="UP001314229">
    <property type="component" value="Unassembled WGS sequence"/>
</dbReference>
<evidence type="ECO:0000313" key="2">
    <source>
        <dbReference type="EMBL" id="CAK6959946.1"/>
    </source>
</evidence>
<evidence type="ECO:0000256" key="1">
    <source>
        <dbReference type="SAM" id="Coils"/>
    </source>
</evidence>
<dbReference type="EMBL" id="CAWUFR010000042">
    <property type="protein sequence ID" value="CAK6959946.1"/>
    <property type="molecule type" value="Genomic_DNA"/>
</dbReference>
<keyword evidence="1" id="KW-0175">Coiled coil</keyword>
<organism evidence="2 3">
    <name type="scientific">Scomber scombrus</name>
    <name type="common">Atlantic mackerel</name>
    <name type="synonym">Scomber vernalis</name>
    <dbReference type="NCBI Taxonomy" id="13677"/>
    <lineage>
        <taxon>Eukaryota</taxon>
        <taxon>Metazoa</taxon>
        <taxon>Chordata</taxon>
        <taxon>Craniata</taxon>
        <taxon>Vertebrata</taxon>
        <taxon>Euteleostomi</taxon>
        <taxon>Actinopterygii</taxon>
        <taxon>Neopterygii</taxon>
        <taxon>Teleostei</taxon>
        <taxon>Neoteleostei</taxon>
        <taxon>Acanthomorphata</taxon>
        <taxon>Pelagiaria</taxon>
        <taxon>Scombriformes</taxon>
        <taxon>Scombridae</taxon>
        <taxon>Scomber</taxon>
    </lineage>
</organism>